<dbReference type="SUPFAM" id="SSF51735">
    <property type="entry name" value="NAD(P)-binding Rossmann-fold domains"/>
    <property type="match status" value="1"/>
</dbReference>
<dbReference type="InterPro" id="IPR051450">
    <property type="entry name" value="Gfo/Idh/MocA_Oxidoreductases"/>
</dbReference>
<dbReference type="InterPro" id="IPR036291">
    <property type="entry name" value="NAD(P)-bd_dom_sf"/>
</dbReference>
<dbReference type="EMBL" id="LAZL01000021">
    <property type="protein sequence ID" value="KMT64740.1"/>
    <property type="molecule type" value="Genomic_DNA"/>
</dbReference>
<evidence type="ECO:0000256" key="1">
    <source>
        <dbReference type="ARBA" id="ARBA00022729"/>
    </source>
</evidence>
<keyword evidence="1" id="KW-0732">Signal</keyword>
<feature type="domain" description="Gfo/Idh/MocA-like oxidoreductase N-terminal" evidence="2">
    <location>
        <begin position="4"/>
        <end position="119"/>
    </location>
</feature>
<evidence type="ECO:0000313" key="4">
    <source>
        <dbReference type="Proteomes" id="UP000037600"/>
    </source>
</evidence>
<dbReference type="PANTHER" id="PTHR43377:SF1">
    <property type="entry name" value="BILIVERDIN REDUCTASE A"/>
    <property type="match status" value="1"/>
</dbReference>
<dbReference type="PANTHER" id="PTHR43377">
    <property type="entry name" value="BILIVERDIN REDUCTASE A"/>
    <property type="match status" value="1"/>
</dbReference>
<dbReference type="Gene3D" id="3.40.50.720">
    <property type="entry name" value="NAD(P)-binding Rossmann-like Domain"/>
    <property type="match status" value="1"/>
</dbReference>
<accession>A0A0J8GPK6</accession>
<dbReference type="PATRIC" id="fig|1513271.3.peg.2628"/>
<dbReference type="Proteomes" id="UP000037600">
    <property type="component" value="Unassembled WGS sequence"/>
</dbReference>
<gene>
    <name evidence="3" type="ORF">XM47_12840</name>
</gene>
<comment type="caution">
    <text evidence="3">The sequence shown here is derived from an EMBL/GenBank/DDBJ whole genome shotgun (WGS) entry which is preliminary data.</text>
</comment>
<dbReference type="Pfam" id="PF01408">
    <property type="entry name" value="GFO_IDH_MocA"/>
    <property type="match status" value="1"/>
</dbReference>
<dbReference type="InterPro" id="IPR000683">
    <property type="entry name" value="Gfo/Idh/MocA-like_OxRdtase_N"/>
</dbReference>
<dbReference type="GO" id="GO:0000166">
    <property type="term" value="F:nucleotide binding"/>
    <property type="evidence" value="ECO:0007669"/>
    <property type="project" value="InterPro"/>
</dbReference>
<dbReference type="OrthoDB" id="9793050at2"/>
<dbReference type="STRING" id="1513271.XM47_12840"/>
<sequence>MIWLIGAGGMSVDYVKVLAAQEQEFKVIGRSESSATTFEEKTGQKVVVGGVEKYLETSPQKPDAAIVSVGIDQLYNTTMMLLEYGVDKILVEKPGAKKVEEIRMLANLAREKNSKVFIAYNRRFYASVCKLKENLMAEGGITSFNFEFTEWAHVIETLNKPKDELSNWFLANSTHVVDLAFHLGGKPRELSSYVGGELEWHPSGAVFSGAGISVHGALFNYMANWSSAGRWSLEFLTKKSRYYLKPMEKIQRQLNGTIKIEPVEIESQLDDEFKPGLYLQTKAFLEGDSENLCHIDEHVESMTFYQKIANY</sequence>
<evidence type="ECO:0000259" key="2">
    <source>
        <dbReference type="Pfam" id="PF01408"/>
    </source>
</evidence>
<name>A0A0J8GPK6_9ALTE</name>
<dbReference type="RefSeq" id="WP_048693190.1">
    <property type="nucleotide sequence ID" value="NZ_KQ130494.1"/>
</dbReference>
<dbReference type="AlphaFoldDB" id="A0A0J8GPK6"/>
<dbReference type="Gene3D" id="3.30.360.10">
    <property type="entry name" value="Dihydrodipicolinate Reductase, domain 2"/>
    <property type="match status" value="1"/>
</dbReference>
<reference evidence="3 4" key="1">
    <citation type="submission" date="2015-04" db="EMBL/GenBank/DDBJ databases">
        <title>Draft Genome Sequence of the Novel Agar-Digesting Marine Bacterium Q1.</title>
        <authorList>
            <person name="Li Y."/>
            <person name="Li D."/>
            <person name="Chen G."/>
            <person name="Du Z."/>
        </authorList>
    </citation>
    <scope>NUCLEOTIDE SEQUENCE [LARGE SCALE GENOMIC DNA]</scope>
    <source>
        <strain evidence="3 4">Q1</strain>
    </source>
</reference>
<evidence type="ECO:0000313" key="3">
    <source>
        <dbReference type="EMBL" id="KMT64740.1"/>
    </source>
</evidence>
<organism evidence="3 4">
    <name type="scientific">Catenovulum maritimum</name>
    <dbReference type="NCBI Taxonomy" id="1513271"/>
    <lineage>
        <taxon>Bacteria</taxon>
        <taxon>Pseudomonadati</taxon>
        <taxon>Pseudomonadota</taxon>
        <taxon>Gammaproteobacteria</taxon>
        <taxon>Alteromonadales</taxon>
        <taxon>Alteromonadaceae</taxon>
        <taxon>Catenovulum</taxon>
    </lineage>
</organism>
<protein>
    <submittedName>
        <fullName evidence="3">Myo-inositol 2-dehydrogenase</fullName>
    </submittedName>
</protein>
<proteinExistence type="predicted"/>
<keyword evidence="4" id="KW-1185">Reference proteome</keyword>